<reference evidence="7" key="1">
    <citation type="journal article" date="2019" name="Int. J. Syst. Evol. Microbiol.">
        <title>The Global Catalogue of Microorganisms (GCM) 10K type strain sequencing project: providing services to taxonomists for standard genome sequencing and annotation.</title>
        <authorList>
            <consortium name="The Broad Institute Genomics Platform"/>
            <consortium name="The Broad Institute Genome Sequencing Center for Infectious Disease"/>
            <person name="Wu L."/>
            <person name="Ma J."/>
        </authorList>
    </citation>
    <scope>NUCLEOTIDE SEQUENCE [LARGE SCALE GENOMIC DNA]</scope>
    <source>
        <strain evidence="7">CCUG 50213</strain>
    </source>
</reference>
<dbReference type="GO" id="GO:0005524">
    <property type="term" value="F:ATP binding"/>
    <property type="evidence" value="ECO:0007669"/>
    <property type="project" value="UniProtKB-KW"/>
</dbReference>
<keyword evidence="3" id="KW-0547">Nucleotide-binding</keyword>
<dbReference type="SUPFAM" id="SSF52540">
    <property type="entry name" value="P-loop containing nucleoside triphosphate hydrolases"/>
    <property type="match status" value="1"/>
</dbReference>
<dbReference type="InterPro" id="IPR013563">
    <property type="entry name" value="Oligopep_ABC_C"/>
</dbReference>
<dbReference type="Gene3D" id="3.40.50.300">
    <property type="entry name" value="P-loop containing nucleotide triphosphate hydrolases"/>
    <property type="match status" value="1"/>
</dbReference>
<dbReference type="Pfam" id="PF00005">
    <property type="entry name" value="ABC_tran"/>
    <property type="match status" value="1"/>
</dbReference>
<accession>A0ABW3TMQ7</accession>
<comment type="similarity">
    <text evidence="1">Belongs to the ABC transporter superfamily.</text>
</comment>
<dbReference type="Proteomes" id="UP001597181">
    <property type="component" value="Unassembled WGS sequence"/>
</dbReference>
<keyword evidence="7" id="KW-1185">Reference proteome</keyword>
<protein>
    <submittedName>
        <fullName evidence="6">ATP-binding cassette domain-containing protein</fullName>
    </submittedName>
</protein>
<evidence type="ECO:0000256" key="4">
    <source>
        <dbReference type="ARBA" id="ARBA00022840"/>
    </source>
</evidence>
<evidence type="ECO:0000256" key="2">
    <source>
        <dbReference type="ARBA" id="ARBA00022448"/>
    </source>
</evidence>
<evidence type="ECO:0000256" key="1">
    <source>
        <dbReference type="ARBA" id="ARBA00005417"/>
    </source>
</evidence>
<dbReference type="InterPro" id="IPR003593">
    <property type="entry name" value="AAA+_ATPase"/>
</dbReference>
<keyword evidence="2" id="KW-0813">Transport</keyword>
<dbReference type="Pfam" id="PF08352">
    <property type="entry name" value="oligo_HPY"/>
    <property type="match status" value="1"/>
</dbReference>
<evidence type="ECO:0000256" key="3">
    <source>
        <dbReference type="ARBA" id="ARBA00022741"/>
    </source>
</evidence>
<evidence type="ECO:0000259" key="5">
    <source>
        <dbReference type="PROSITE" id="PS50893"/>
    </source>
</evidence>
<proteinExistence type="inferred from homology"/>
<dbReference type="InterPro" id="IPR027417">
    <property type="entry name" value="P-loop_NTPase"/>
</dbReference>
<organism evidence="6 7">
    <name type="scientific">Leucobacter albus</name>
    <dbReference type="NCBI Taxonomy" id="272210"/>
    <lineage>
        <taxon>Bacteria</taxon>
        <taxon>Bacillati</taxon>
        <taxon>Actinomycetota</taxon>
        <taxon>Actinomycetes</taxon>
        <taxon>Micrococcales</taxon>
        <taxon>Microbacteriaceae</taxon>
        <taxon>Leucobacter</taxon>
    </lineage>
</organism>
<feature type="domain" description="ABC transporter" evidence="5">
    <location>
        <begin position="19"/>
        <end position="261"/>
    </location>
</feature>
<dbReference type="InterPro" id="IPR050319">
    <property type="entry name" value="ABC_transp_ATP-bind"/>
</dbReference>
<dbReference type="PANTHER" id="PTHR43776">
    <property type="entry name" value="TRANSPORT ATP-BINDING PROTEIN"/>
    <property type="match status" value="1"/>
</dbReference>
<dbReference type="InterPro" id="IPR003439">
    <property type="entry name" value="ABC_transporter-like_ATP-bd"/>
</dbReference>
<dbReference type="SMART" id="SM00382">
    <property type="entry name" value="AAA"/>
    <property type="match status" value="1"/>
</dbReference>
<sequence>MERLSESPTTTATGGEVLLEVTDLVTHFRAKRRSPFIHALCGVSLELRAGETFSVVGESGSGKTTLLRTILGLERATSGRVRFRGEDVTGLKGGAGKRFRTAASVVFQDPYTSLDPRMTVGNILREPRAIQRAQRKPGQIAELLEQVRLPPDSADRFPHEFSGGQRQRIAIARALAVDPELIILDEPVSALDVSVQAEILALLKELQRTRGVAYLFVSHDMGVVAEISDRIGVMHGGQMIESGKAMDVIRSPEHPYTRALLAAVPVPDPAAQKQRMLRPLPTWPTLDSPARPCPAEA</sequence>
<dbReference type="PROSITE" id="PS00211">
    <property type="entry name" value="ABC_TRANSPORTER_1"/>
    <property type="match status" value="1"/>
</dbReference>
<dbReference type="InterPro" id="IPR017871">
    <property type="entry name" value="ABC_transporter-like_CS"/>
</dbReference>
<name>A0ABW3TMQ7_9MICO</name>
<dbReference type="RefSeq" id="WP_343957645.1">
    <property type="nucleotide sequence ID" value="NZ_BAAAKZ010000002.1"/>
</dbReference>
<evidence type="ECO:0000313" key="7">
    <source>
        <dbReference type="Proteomes" id="UP001597181"/>
    </source>
</evidence>
<evidence type="ECO:0000313" key="6">
    <source>
        <dbReference type="EMBL" id="MFD1201742.1"/>
    </source>
</evidence>
<dbReference type="PROSITE" id="PS50893">
    <property type="entry name" value="ABC_TRANSPORTER_2"/>
    <property type="match status" value="1"/>
</dbReference>
<dbReference type="CDD" id="cd03257">
    <property type="entry name" value="ABC_NikE_OppD_transporters"/>
    <property type="match status" value="1"/>
</dbReference>
<dbReference type="PANTHER" id="PTHR43776:SF7">
    <property type="entry name" value="D,D-DIPEPTIDE TRANSPORT ATP-BINDING PROTEIN DDPF-RELATED"/>
    <property type="match status" value="1"/>
</dbReference>
<comment type="caution">
    <text evidence="6">The sequence shown here is derived from an EMBL/GenBank/DDBJ whole genome shotgun (WGS) entry which is preliminary data.</text>
</comment>
<keyword evidence="4 6" id="KW-0067">ATP-binding</keyword>
<dbReference type="EMBL" id="JBHTLY010000002">
    <property type="protein sequence ID" value="MFD1201742.1"/>
    <property type="molecule type" value="Genomic_DNA"/>
</dbReference>
<gene>
    <name evidence="6" type="ORF">ACFQ3U_07545</name>
</gene>